<evidence type="ECO:0000313" key="4">
    <source>
        <dbReference type="Proteomes" id="UP000663131"/>
    </source>
</evidence>
<reference evidence="3" key="2">
    <citation type="journal article" name="BMC Genomics">
        <title>New genome assemblies reveal patterns of domestication and adaptation across Brettanomyces (Dekkera) species.</title>
        <authorList>
            <person name="Roach M.J."/>
            <person name="Borneman A.R."/>
        </authorList>
    </citation>
    <scope>NUCLEOTIDE SEQUENCE</scope>
    <source>
        <strain evidence="3">UCD 2041</strain>
    </source>
</reference>
<dbReference type="EMBL" id="CP063135">
    <property type="protein sequence ID" value="QOU20306.1"/>
    <property type="molecule type" value="Genomic_DNA"/>
</dbReference>
<dbReference type="Proteomes" id="UP000663131">
    <property type="component" value="Chromosome 7"/>
</dbReference>
<feature type="compositionally biased region" description="Basic and acidic residues" evidence="2">
    <location>
        <begin position="128"/>
        <end position="144"/>
    </location>
</feature>
<sequence length="348" mass="41084">MDITQDTEFSSELMEINKSSVDLRAKLDFMIKENSRLREKILELQNERRKRKGELQLEEPEAKKQKVTRFNLERIQQNVKEKISGYLVEINSLHCERRFLLRELASAQEKLKAIMYQQQRNQEEEKENETSNETKEDKRSELKEAKRNLREVVRKFKSVTNKMNEHYKKQIDMADIMIRKYMNKTDFLEHSNKEKEGIIEQLSKRLNGIMAASFSQNRNGSTLPLPKEFEDAYQSLDKKHQLLSEAYQILATKYESLAGELAKYLNLVNKDDKEVIRVLEDIIIEKENKLQLLTVENFKMKKECQNKDKVIGCCLKPHLEQAKLKDKGGVKIILYKAHKELKSIETKE</sequence>
<name>A0A871R4T0_DEKBR</name>
<accession>A0A871R4T0</accession>
<evidence type="ECO:0000256" key="1">
    <source>
        <dbReference type="SAM" id="Coils"/>
    </source>
</evidence>
<dbReference type="GeneID" id="64576883"/>
<dbReference type="RefSeq" id="XP_041136799.1">
    <property type="nucleotide sequence ID" value="XM_041283447.1"/>
</dbReference>
<protein>
    <submittedName>
        <fullName evidence="3">Uncharacterized protein</fullName>
    </submittedName>
</protein>
<gene>
    <name evidence="3" type="ORF">BRETT_004960</name>
</gene>
<evidence type="ECO:0000256" key="2">
    <source>
        <dbReference type="SAM" id="MobiDB-lite"/>
    </source>
</evidence>
<reference evidence="3" key="1">
    <citation type="submission" date="2020-10" db="EMBL/GenBank/DDBJ databases">
        <authorList>
            <person name="Palmer J.M."/>
        </authorList>
    </citation>
    <scope>NUCLEOTIDE SEQUENCE</scope>
    <source>
        <strain evidence="3">UCD 2041</strain>
    </source>
</reference>
<keyword evidence="1" id="KW-0175">Coiled coil</keyword>
<feature type="region of interest" description="Disordered" evidence="2">
    <location>
        <begin position="118"/>
        <end position="144"/>
    </location>
</feature>
<dbReference type="KEGG" id="bbrx:BRETT_004960"/>
<feature type="coiled-coil region" evidence="1">
    <location>
        <begin position="27"/>
        <end position="54"/>
    </location>
</feature>
<dbReference type="OrthoDB" id="3997976at2759"/>
<dbReference type="AlphaFoldDB" id="A0A871R4T0"/>
<evidence type="ECO:0000313" key="3">
    <source>
        <dbReference type="EMBL" id="QOU20306.1"/>
    </source>
</evidence>
<organism evidence="3 4">
    <name type="scientific">Dekkera bruxellensis</name>
    <name type="common">Brettanomyces custersii</name>
    <dbReference type="NCBI Taxonomy" id="5007"/>
    <lineage>
        <taxon>Eukaryota</taxon>
        <taxon>Fungi</taxon>
        <taxon>Dikarya</taxon>
        <taxon>Ascomycota</taxon>
        <taxon>Saccharomycotina</taxon>
        <taxon>Pichiomycetes</taxon>
        <taxon>Pichiales</taxon>
        <taxon>Pichiaceae</taxon>
        <taxon>Brettanomyces</taxon>
    </lineage>
</organism>
<proteinExistence type="predicted"/>